<evidence type="ECO:0000313" key="3">
    <source>
        <dbReference type="EMBL" id="KAK2953781.1"/>
    </source>
</evidence>
<feature type="region of interest" description="Disordered" evidence="2">
    <location>
        <begin position="715"/>
        <end position="740"/>
    </location>
</feature>
<feature type="compositionally biased region" description="Polar residues" evidence="2">
    <location>
        <begin position="629"/>
        <end position="639"/>
    </location>
</feature>
<reference evidence="3 4" key="1">
    <citation type="journal article" date="2022" name="bioRxiv">
        <title>Genomics of Preaxostyla Flagellates Illuminates Evolutionary Transitions and the Path Towards Mitochondrial Loss.</title>
        <authorList>
            <person name="Novak L.V.F."/>
            <person name="Treitli S.C."/>
            <person name="Pyrih J."/>
            <person name="Halakuc P."/>
            <person name="Pipaliya S.V."/>
            <person name="Vacek V."/>
            <person name="Brzon O."/>
            <person name="Soukal P."/>
            <person name="Eme L."/>
            <person name="Dacks J.B."/>
            <person name="Karnkowska A."/>
            <person name="Elias M."/>
            <person name="Hampl V."/>
        </authorList>
    </citation>
    <scope>NUCLEOTIDE SEQUENCE [LARGE SCALE GENOMIC DNA]</scope>
    <source>
        <strain evidence="3">NAU3</strain>
        <tissue evidence="3">Gut</tissue>
    </source>
</reference>
<feature type="compositionally biased region" description="Basic and acidic residues" evidence="2">
    <location>
        <begin position="183"/>
        <end position="211"/>
    </location>
</feature>
<name>A0ABQ9XN01_9EUKA</name>
<feature type="compositionally biased region" description="Basic and acidic residues" evidence="2">
    <location>
        <begin position="500"/>
        <end position="541"/>
    </location>
</feature>
<feature type="compositionally biased region" description="Polar residues" evidence="2">
    <location>
        <begin position="213"/>
        <end position="223"/>
    </location>
</feature>
<comment type="caution">
    <text evidence="3">The sequence shown here is derived from an EMBL/GenBank/DDBJ whole genome shotgun (WGS) entry which is preliminary data.</text>
</comment>
<proteinExistence type="predicted"/>
<feature type="compositionally biased region" description="Polar residues" evidence="2">
    <location>
        <begin position="486"/>
        <end position="498"/>
    </location>
</feature>
<feature type="coiled-coil region" evidence="1">
    <location>
        <begin position="822"/>
        <end position="849"/>
    </location>
</feature>
<protein>
    <submittedName>
        <fullName evidence="3">Uncharacterized protein</fullName>
    </submittedName>
</protein>
<feature type="compositionally biased region" description="Polar residues" evidence="2">
    <location>
        <begin position="410"/>
        <end position="436"/>
    </location>
</feature>
<feature type="compositionally biased region" description="Basic and acidic residues" evidence="2">
    <location>
        <begin position="342"/>
        <end position="381"/>
    </location>
</feature>
<keyword evidence="4" id="KW-1185">Reference proteome</keyword>
<evidence type="ECO:0000313" key="4">
    <source>
        <dbReference type="Proteomes" id="UP001281761"/>
    </source>
</evidence>
<feature type="compositionally biased region" description="Basic and acidic residues" evidence="2">
    <location>
        <begin position="231"/>
        <end position="246"/>
    </location>
</feature>
<dbReference type="EMBL" id="JARBJD010000087">
    <property type="protein sequence ID" value="KAK2953781.1"/>
    <property type="molecule type" value="Genomic_DNA"/>
</dbReference>
<dbReference type="Proteomes" id="UP001281761">
    <property type="component" value="Unassembled WGS sequence"/>
</dbReference>
<feature type="compositionally biased region" description="Basic and acidic residues" evidence="2">
    <location>
        <begin position="148"/>
        <end position="157"/>
    </location>
</feature>
<sequence length="870" mass="99165">MSHAHKPSSGSPTKSGALAIEQLINQSRQTILYAEPSVVISYLDRVRILLPKYSNASKALLASDVPELLQSRKSTSDDITLSDSITKFLMALYTNAAKSSEKLSSGHSQHETNKLAIVKEENQKAQIEFDEEEDELLSEALGQNKPLNHSEETEKHQNLQPKQRKSQENPQSISKAPSEDGTVNEHGKEREEPQPRYRTQSEERDSIDVIRKVNSTLQNQDNATTDDCEEITMKEDQESTRTDPSKEVSSIPQITTRSTASHHSRTPSLPSPPPERIGSASQRSRSSQRKPSPKPDEAPPPKQQRSSSMSRRKEMAQTAPVIRKTTARNPPTSPTSSKHSQAKGDFDAFLKRTEAKEEQRLKKIAERKKEQEERARSEADKFSFQPKINRRLPVRPVQPAMGSTAPVHMSTPNRAPNPSQYSSFLGSSPNSASRQPSILVEEDIEFEGAPVEDRLWEWEKRRKENLTVLRALRDPLLDEEYRFRPQINQPSPSSTSQHAAPEETQRLSEKVNGAEKIEERGRQKRAELEKKEDEEKRKRVEYGGSFVKANMTSRDKRRSPTRTATTPQSTRDATNTASRRWEQEPSSIQPFGTDMQSLMVLPPSIFPPQGVKWVRDTPSPQHPPPSPPADSTLSATRANLTFRFESTDSSLASEQDPPTEQARQDKKASFRAFLERQMKTHEAKYEYAQKFEEDVRREMRDNQFKPLPMSERLCSRSEDVQNTSTLSSTRNETGRAKKKPEEFPFKPTINAKSQQKTNRGVEQLSMGDMKRRQETIQRISDEVNEAELREATFEPALTSEGKKSRGRLWMSEMPDYQQRLKRESELVELRMTERRMQEEEEEMRECTFTPKLTTQPDITHRIAVSLRGSM</sequence>
<feature type="compositionally biased region" description="Polar residues" evidence="2">
    <location>
        <begin position="327"/>
        <end position="339"/>
    </location>
</feature>
<gene>
    <name evidence="3" type="ORF">BLNAU_11338</name>
</gene>
<evidence type="ECO:0000256" key="2">
    <source>
        <dbReference type="SAM" id="MobiDB-lite"/>
    </source>
</evidence>
<feature type="region of interest" description="Disordered" evidence="2">
    <location>
        <begin position="144"/>
        <end position="436"/>
    </location>
</feature>
<accession>A0ABQ9XN01</accession>
<feature type="compositionally biased region" description="Polar residues" evidence="2">
    <location>
        <begin position="720"/>
        <end position="731"/>
    </location>
</feature>
<dbReference type="PANTHER" id="PTHR37028">
    <property type="entry name" value="UNNAMED PRODUCT-RELATED"/>
    <property type="match status" value="1"/>
</dbReference>
<feature type="compositionally biased region" description="Polar residues" evidence="2">
    <location>
        <begin position="561"/>
        <end position="596"/>
    </location>
</feature>
<feature type="region of interest" description="Disordered" evidence="2">
    <location>
        <begin position="475"/>
        <end position="669"/>
    </location>
</feature>
<feature type="compositionally biased region" description="Polar residues" evidence="2">
    <location>
        <begin position="647"/>
        <end position="658"/>
    </location>
</feature>
<evidence type="ECO:0000256" key="1">
    <source>
        <dbReference type="SAM" id="Coils"/>
    </source>
</evidence>
<dbReference type="PANTHER" id="PTHR37028:SF4">
    <property type="entry name" value="ALMS MOTIF DOMAIN-CONTAINING PROTEIN"/>
    <property type="match status" value="1"/>
</dbReference>
<keyword evidence="1" id="KW-0175">Coiled coil</keyword>
<organism evidence="3 4">
    <name type="scientific">Blattamonas nauphoetae</name>
    <dbReference type="NCBI Taxonomy" id="2049346"/>
    <lineage>
        <taxon>Eukaryota</taxon>
        <taxon>Metamonada</taxon>
        <taxon>Preaxostyla</taxon>
        <taxon>Oxymonadida</taxon>
        <taxon>Blattamonas</taxon>
    </lineage>
</organism>